<reference evidence="1" key="1">
    <citation type="submission" date="2017-02" db="EMBL/GenBank/DDBJ databases">
        <title>Delving into the versatile metabolic prowess of the omnipresent phylum Bacteroidetes.</title>
        <authorList>
            <person name="Nobu M.K."/>
            <person name="Mei R."/>
            <person name="Narihiro T."/>
            <person name="Kuroda K."/>
            <person name="Liu W.-T."/>
        </authorList>
    </citation>
    <scope>NUCLEOTIDE SEQUENCE</scope>
    <source>
        <strain evidence="1">ADurb.Bin131</strain>
    </source>
</reference>
<dbReference type="AlphaFoldDB" id="A0A1V6C853"/>
<dbReference type="EMBL" id="MWDQ01000097">
    <property type="protein sequence ID" value="OQB73109.1"/>
    <property type="molecule type" value="Genomic_DNA"/>
</dbReference>
<comment type="caution">
    <text evidence="1">The sequence shown here is derived from an EMBL/GenBank/DDBJ whole genome shotgun (WGS) entry which is preliminary data.</text>
</comment>
<protein>
    <recommendedName>
        <fullName evidence="2">Glycosyl hydrolase-like 10 domain-containing protein</fullName>
    </recommendedName>
</protein>
<proteinExistence type="predicted"/>
<organism evidence="1">
    <name type="scientific">candidate division TA06 bacterium ADurb.Bin131</name>
    <dbReference type="NCBI Taxonomy" id="1852827"/>
    <lineage>
        <taxon>Bacteria</taxon>
        <taxon>Bacteria division TA06</taxon>
    </lineage>
</organism>
<evidence type="ECO:0008006" key="2">
    <source>
        <dbReference type="Google" id="ProtNLM"/>
    </source>
</evidence>
<gene>
    <name evidence="1" type="ORF">BWX89_01108</name>
</gene>
<dbReference type="Proteomes" id="UP000485562">
    <property type="component" value="Unassembled WGS sequence"/>
</dbReference>
<evidence type="ECO:0000313" key="1">
    <source>
        <dbReference type="EMBL" id="OQB73109.1"/>
    </source>
</evidence>
<name>A0A1V6C853_UNCT6</name>
<sequence length="580" mass="67405">MISIKQMINDGFVEIRISQNLKPIYGAKISYSLDGNVWNPCSIFSYIDADKMLRCSFWEWNEAVIYGNVKFNGSGHPVYWNLYLNNLHKYTGDIKICIKVLTDEGITEYKTDVELLPCKTLYISDWNQYVLEKGWKIESGYLMFNGDEEVKALTIKPGISGRYKIYFGILYGIIHMRVSVSNEKIRYPFIAERNRPEFQDKYHKEILWKSVELDKNSAIEISPTPLSIREPEKWPFGSIHYIKIVPDEKKKENTGYVNPKWSDKTLALYFEPYSWAFLYNLEKKYEVKETMKLFREMGANEIHTQVIRFGSKALHYSRIAERHSKGAMMGDDGTFSPGPASMVRSLDILRETIDACSELGMVHYANSGLTNCYPGTDLEEKISRQHPEWRTGNILRYNVQETRQYAASIIGEFIEWGTHGVSIDCMRYPYYHTEEDLISLFMEIHNVINKMSGKRKIPLTVRIPAGDIVYYKVFETLAKQGIIQCVIPSNLLSRSPIFSLRPYIGWKDYGCRVFGIIDGWLTHLGSFSNSQISLYRYPSDIKYDIRRFFNEGADGIFVYQADGYCADPFTRTVLDWKNWK</sequence>
<accession>A0A1V6C853</accession>